<dbReference type="Pfam" id="PF00903">
    <property type="entry name" value="Glyoxalase"/>
    <property type="match status" value="1"/>
</dbReference>
<dbReference type="EMBL" id="BOPV01000001">
    <property type="protein sequence ID" value="GIL39704.1"/>
    <property type="molecule type" value="Genomic_DNA"/>
</dbReference>
<dbReference type="RefSeq" id="WP_420242812.1">
    <property type="nucleotide sequence ID" value="NZ_BOPV01000001.1"/>
</dbReference>
<proteinExistence type="predicted"/>
<dbReference type="InterPro" id="IPR001646">
    <property type="entry name" value="5peptide_repeat"/>
</dbReference>
<name>A0A8S8XAC4_9PROT</name>
<evidence type="ECO:0000313" key="3">
    <source>
        <dbReference type="Proteomes" id="UP000681075"/>
    </source>
</evidence>
<reference evidence="2" key="1">
    <citation type="submission" date="2021-02" db="EMBL/GenBank/DDBJ databases">
        <title>Genome sequence of Rhodospirillales sp. strain TMPK1 isolated from soil.</title>
        <authorList>
            <person name="Nakai R."/>
            <person name="Kusada H."/>
            <person name="Tamaki H."/>
        </authorList>
    </citation>
    <scope>NUCLEOTIDE SEQUENCE</scope>
    <source>
        <strain evidence="2">TMPK1</strain>
    </source>
</reference>
<comment type="caution">
    <text evidence="2">The sequence shown here is derived from an EMBL/GenBank/DDBJ whole genome shotgun (WGS) entry which is preliminary data.</text>
</comment>
<sequence>MIQNPVTSIRFGRVAAGISVRDIQAAHDFYAGVLGFRKVFENGSPVGFMILEKDGAEIHLNLKPDHVASTVNAAHMLVDKVDALYAVCQAAGVQIVKALADKDYGQRAFVFADPDGNRIDVGEATRKTLTLTNTQRLLVVDDADLAGSSFTNVKLANAIFDDVNLAAARLSNVNLTGLSIRDANLRNAAISDSALDGMTIDGIAVTDLLAAYRARKSADG</sequence>
<gene>
    <name evidence="2" type="ORF">TMPK1_19410</name>
</gene>
<accession>A0A8S8XAC4</accession>
<dbReference type="PANTHER" id="PTHR36503">
    <property type="entry name" value="BLR2520 PROTEIN"/>
    <property type="match status" value="1"/>
</dbReference>
<dbReference type="InterPro" id="IPR004360">
    <property type="entry name" value="Glyas_Fos-R_dOase_dom"/>
</dbReference>
<dbReference type="InterPro" id="IPR029068">
    <property type="entry name" value="Glyas_Bleomycin-R_OHBP_Dase"/>
</dbReference>
<dbReference type="Proteomes" id="UP000681075">
    <property type="component" value="Unassembled WGS sequence"/>
</dbReference>
<dbReference type="Gene3D" id="3.10.180.10">
    <property type="entry name" value="2,3-Dihydroxybiphenyl 1,2-Dioxygenase, domain 1"/>
    <property type="match status" value="1"/>
</dbReference>
<evidence type="ECO:0000259" key="1">
    <source>
        <dbReference type="PROSITE" id="PS51819"/>
    </source>
</evidence>
<dbReference type="Pfam" id="PF00805">
    <property type="entry name" value="Pentapeptide"/>
    <property type="match status" value="1"/>
</dbReference>
<dbReference type="PANTHER" id="PTHR36503:SF3">
    <property type="entry name" value="BLR0126 PROTEIN"/>
    <property type="match status" value="1"/>
</dbReference>
<organism evidence="2 3">
    <name type="scientific">Roseiterribacter gracilis</name>
    <dbReference type="NCBI Taxonomy" id="2812848"/>
    <lineage>
        <taxon>Bacteria</taxon>
        <taxon>Pseudomonadati</taxon>
        <taxon>Pseudomonadota</taxon>
        <taxon>Alphaproteobacteria</taxon>
        <taxon>Rhodospirillales</taxon>
        <taxon>Roseiterribacteraceae</taxon>
        <taxon>Roseiterribacter</taxon>
    </lineage>
</organism>
<keyword evidence="3" id="KW-1185">Reference proteome</keyword>
<feature type="domain" description="VOC" evidence="1">
    <location>
        <begin position="10"/>
        <end position="124"/>
    </location>
</feature>
<dbReference type="SUPFAM" id="SSF141571">
    <property type="entry name" value="Pentapeptide repeat-like"/>
    <property type="match status" value="1"/>
</dbReference>
<dbReference type="SUPFAM" id="SSF54593">
    <property type="entry name" value="Glyoxalase/Bleomycin resistance protein/Dihydroxybiphenyl dioxygenase"/>
    <property type="match status" value="1"/>
</dbReference>
<dbReference type="Gene3D" id="2.160.20.80">
    <property type="entry name" value="E3 ubiquitin-protein ligase SopA"/>
    <property type="match status" value="1"/>
</dbReference>
<dbReference type="InterPro" id="IPR037523">
    <property type="entry name" value="VOC_core"/>
</dbReference>
<evidence type="ECO:0000313" key="2">
    <source>
        <dbReference type="EMBL" id="GIL39704.1"/>
    </source>
</evidence>
<protein>
    <recommendedName>
        <fullName evidence="1">VOC domain-containing protein</fullName>
    </recommendedName>
</protein>
<dbReference type="AlphaFoldDB" id="A0A8S8XAC4"/>
<dbReference type="PROSITE" id="PS51819">
    <property type="entry name" value="VOC"/>
    <property type="match status" value="1"/>
</dbReference>